<feature type="region of interest" description="Disordered" evidence="5">
    <location>
        <begin position="484"/>
        <end position="515"/>
    </location>
</feature>
<keyword evidence="9" id="KW-1185">Reference proteome</keyword>
<dbReference type="eggNOG" id="COG3846">
    <property type="taxonomic scope" value="Bacteria"/>
</dbReference>
<evidence type="ECO:0000256" key="7">
    <source>
        <dbReference type="SAM" id="SignalP"/>
    </source>
</evidence>
<protein>
    <submittedName>
        <fullName evidence="8">Conjugative transfer protein TrbL</fullName>
    </submittedName>
</protein>
<feature type="region of interest" description="Disordered" evidence="5">
    <location>
        <begin position="389"/>
        <end position="432"/>
    </location>
</feature>
<gene>
    <name evidence="8" type="ORF">BN940_10901</name>
</gene>
<feature type="compositionally biased region" description="Low complexity" evidence="5">
    <location>
        <begin position="393"/>
        <end position="421"/>
    </location>
</feature>
<dbReference type="PATRIC" id="fig|1437824.5.peg.2158"/>
<dbReference type="InterPro" id="IPR007688">
    <property type="entry name" value="Conjugal_tfr_TrbL/VirB6"/>
</dbReference>
<feature type="transmembrane region" description="Helical" evidence="6">
    <location>
        <begin position="213"/>
        <end position="234"/>
    </location>
</feature>
<dbReference type="Proteomes" id="UP000019805">
    <property type="component" value="Chromosome"/>
</dbReference>
<dbReference type="HOGENOM" id="CLU_030486_0_1_4"/>
<keyword evidence="7" id="KW-0732">Signal</keyword>
<reference evidence="8 9" key="1">
    <citation type="journal article" date="2014" name="BMC Microbiol.">
        <title>The oxygen-independent metabolism of cyclic monoterpenes in Castellaniella defragrans 65Phen.</title>
        <authorList>
            <person name="Petasch J."/>
            <person name="Disch E.M."/>
            <person name="Markert S."/>
            <person name="Becher D."/>
            <person name="Schweder T."/>
            <person name="Huttel B."/>
            <person name="Reinhardt R."/>
            <person name="Harder J."/>
        </authorList>
    </citation>
    <scope>NUCLEOTIDE SEQUENCE [LARGE SCALE GENOMIC DNA]</scope>
    <source>
        <strain evidence="8">65Phen</strain>
    </source>
</reference>
<keyword evidence="2 6" id="KW-0812">Transmembrane</keyword>
<sequence length="527" mass="52436">MKALHKAALIGVALALYSTAASAQLTNQGMLDQVVTEFATRATSWQAAVMNAAMFLFWTLGTISLVFTFGFMALRKADIGEFFAEFIRFILFFGFFLWLLRNGPAFANSIIQSLARIGEQASGVSSVTPSGIVDIGFMILKQAFSNSSIWSPVDSFIGVALSLGILILLAVVAINMLLLLVSSWLLMYAGIFFLGFGGSRWTSDMAINYYKTVLGVAVQIMTMVLLVGIGNDLLSSFYARMNTGTLNFEELGVMLVFCVALLMLVNRVPPLVAGIITGSGIGGAGGIGNFGAGAAIGAAMGAVSMAAGAASVAGAAAMGGAASAAGGMSAIKAAFEKAGSSAGGESGGMPMLGGAAGGDSDAGSFAEAAGVGGGGSSAGTDTPLGQAAGFYNSGSSSSSGSSGQSKAAQQASHAGSSGSGSIPKASEGGDAGGQGAGSLFAATAANLAQGIGDVAKAKAASIRDAATERIADTTGGKIAAAIRASSQTDRAAEDVPSFGGNSLAGADSTAAEPEDEVAAFANRDKEV</sequence>
<accession>W8X9D6</accession>
<evidence type="ECO:0000256" key="2">
    <source>
        <dbReference type="ARBA" id="ARBA00022692"/>
    </source>
</evidence>
<dbReference type="InterPro" id="IPR014150">
    <property type="entry name" value="Conjugal_tfr_TrbL"/>
</dbReference>
<dbReference type="NCBIfam" id="TIGR02783">
    <property type="entry name" value="TrbL_P"/>
    <property type="match status" value="1"/>
</dbReference>
<evidence type="ECO:0000313" key="9">
    <source>
        <dbReference type="Proteomes" id="UP000019805"/>
    </source>
</evidence>
<feature type="transmembrane region" description="Helical" evidence="6">
    <location>
        <begin position="246"/>
        <end position="265"/>
    </location>
</feature>
<dbReference type="Pfam" id="PF04610">
    <property type="entry name" value="TrbL"/>
    <property type="match status" value="1"/>
</dbReference>
<name>W8X9D6_CASD6</name>
<evidence type="ECO:0000256" key="6">
    <source>
        <dbReference type="SAM" id="Phobius"/>
    </source>
</evidence>
<feature type="signal peptide" evidence="7">
    <location>
        <begin position="1"/>
        <end position="23"/>
    </location>
</feature>
<dbReference type="KEGG" id="cdn:BN940_10901"/>
<feature type="transmembrane region" description="Helical" evidence="6">
    <location>
        <begin position="185"/>
        <end position="201"/>
    </location>
</feature>
<evidence type="ECO:0000256" key="5">
    <source>
        <dbReference type="SAM" id="MobiDB-lite"/>
    </source>
</evidence>
<dbReference type="STRING" id="1437824.BN940_10901"/>
<dbReference type="GO" id="GO:0016020">
    <property type="term" value="C:membrane"/>
    <property type="evidence" value="ECO:0007669"/>
    <property type="project" value="UniProtKB-SubCell"/>
</dbReference>
<dbReference type="EMBL" id="HG916765">
    <property type="protein sequence ID" value="CDM24640.1"/>
    <property type="molecule type" value="Genomic_DNA"/>
</dbReference>
<organism evidence="8 9">
    <name type="scientific">Castellaniella defragrans (strain DSM 12143 / CCUG 39792 / 65Phen)</name>
    <name type="common">Alcaligenes defragrans</name>
    <dbReference type="NCBI Taxonomy" id="1437824"/>
    <lineage>
        <taxon>Bacteria</taxon>
        <taxon>Pseudomonadati</taxon>
        <taxon>Pseudomonadota</taxon>
        <taxon>Betaproteobacteria</taxon>
        <taxon>Burkholderiales</taxon>
        <taxon>Alcaligenaceae</taxon>
        <taxon>Castellaniella</taxon>
    </lineage>
</organism>
<dbReference type="AlphaFoldDB" id="W8X9D6"/>
<evidence type="ECO:0000256" key="1">
    <source>
        <dbReference type="ARBA" id="ARBA00004141"/>
    </source>
</evidence>
<evidence type="ECO:0000256" key="3">
    <source>
        <dbReference type="ARBA" id="ARBA00022989"/>
    </source>
</evidence>
<proteinExistence type="predicted"/>
<feature type="transmembrane region" description="Helical" evidence="6">
    <location>
        <begin position="156"/>
        <end position="178"/>
    </location>
</feature>
<evidence type="ECO:0000313" key="8">
    <source>
        <dbReference type="EMBL" id="CDM24640.1"/>
    </source>
</evidence>
<keyword evidence="4 6" id="KW-0472">Membrane</keyword>
<dbReference type="OrthoDB" id="8525003at2"/>
<feature type="transmembrane region" description="Helical" evidence="6">
    <location>
        <begin position="82"/>
        <end position="100"/>
    </location>
</feature>
<keyword evidence="3 6" id="KW-1133">Transmembrane helix</keyword>
<feature type="transmembrane region" description="Helical" evidence="6">
    <location>
        <begin position="47"/>
        <end position="70"/>
    </location>
</feature>
<dbReference type="GO" id="GO:0030255">
    <property type="term" value="P:protein secretion by the type IV secretion system"/>
    <property type="evidence" value="ECO:0007669"/>
    <property type="project" value="InterPro"/>
</dbReference>
<feature type="chain" id="PRO_5004917606" evidence="7">
    <location>
        <begin position="24"/>
        <end position="527"/>
    </location>
</feature>
<comment type="subcellular location">
    <subcellularLocation>
        <location evidence="1">Membrane</location>
        <topology evidence="1">Multi-pass membrane protein</topology>
    </subcellularLocation>
</comment>
<evidence type="ECO:0000256" key="4">
    <source>
        <dbReference type="ARBA" id="ARBA00023136"/>
    </source>
</evidence>
<dbReference type="RefSeq" id="WP_043682817.1">
    <property type="nucleotide sequence ID" value="NZ_HG916765.1"/>
</dbReference>